<dbReference type="EMBL" id="JAMLDX010000002">
    <property type="protein sequence ID" value="MCP3729551.1"/>
    <property type="molecule type" value="Genomic_DNA"/>
</dbReference>
<proteinExistence type="predicted"/>
<name>A0A9X2KKN3_9SPHN</name>
<organism evidence="2 3">
    <name type="scientific">Sphingomonas tagetis</name>
    <dbReference type="NCBI Taxonomy" id="2949092"/>
    <lineage>
        <taxon>Bacteria</taxon>
        <taxon>Pseudomonadati</taxon>
        <taxon>Pseudomonadota</taxon>
        <taxon>Alphaproteobacteria</taxon>
        <taxon>Sphingomonadales</taxon>
        <taxon>Sphingomonadaceae</taxon>
        <taxon>Sphingomonas</taxon>
    </lineage>
</organism>
<reference evidence="2" key="1">
    <citation type="submission" date="2022-05" db="EMBL/GenBank/DDBJ databases">
        <title>Sphingomonas sp. strain MG17 Genome sequencing and assembly.</title>
        <authorList>
            <person name="Kim I."/>
        </authorList>
    </citation>
    <scope>NUCLEOTIDE SEQUENCE</scope>
    <source>
        <strain evidence="2">MG17</strain>
    </source>
</reference>
<sequence>MMKTVLSILAVGTAMIAAPAMAQTVTGTVNITGSVAPKCIVATDASNMFTVAGATVALGELADTDGRLKPTGTIATTFGSVSAKVVCTSAAPEVSVKADPIATAAPASTGYDNSIDYLASVKFTRVGGDTTVTNDSSTGVASTATLASRLANSGDNILVTASAFQTNAPTDLLVASPSYAGKITVVVGPGI</sequence>
<dbReference type="AlphaFoldDB" id="A0A9X2KKN3"/>
<keyword evidence="3" id="KW-1185">Reference proteome</keyword>
<evidence type="ECO:0000313" key="3">
    <source>
        <dbReference type="Proteomes" id="UP001139451"/>
    </source>
</evidence>
<evidence type="ECO:0000313" key="2">
    <source>
        <dbReference type="EMBL" id="MCP3729551.1"/>
    </source>
</evidence>
<evidence type="ECO:0000256" key="1">
    <source>
        <dbReference type="SAM" id="SignalP"/>
    </source>
</evidence>
<dbReference type="RefSeq" id="WP_254291536.1">
    <property type="nucleotide sequence ID" value="NZ_JAMLDX010000002.1"/>
</dbReference>
<keyword evidence="1" id="KW-0732">Signal</keyword>
<feature type="signal peptide" evidence="1">
    <location>
        <begin position="1"/>
        <end position="22"/>
    </location>
</feature>
<protein>
    <submittedName>
        <fullName evidence="2">Uncharacterized protein</fullName>
    </submittedName>
</protein>
<dbReference type="Proteomes" id="UP001139451">
    <property type="component" value="Unassembled WGS sequence"/>
</dbReference>
<accession>A0A9X2KKN3</accession>
<gene>
    <name evidence="2" type="ORF">M9978_03840</name>
</gene>
<comment type="caution">
    <text evidence="2">The sequence shown here is derived from an EMBL/GenBank/DDBJ whole genome shotgun (WGS) entry which is preliminary data.</text>
</comment>
<feature type="chain" id="PRO_5040740806" evidence="1">
    <location>
        <begin position="23"/>
        <end position="191"/>
    </location>
</feature>